<keyword evidence="5" id="KW-1185">Reference proteome</keyword>
<dbReference type="EMBL" id="UYWW01007416">
    <property type="protein sequence ID" value="VDM15245.1"/>
    <property type="molecule type" value="Genomic_DNA"/>
</dbReference>
<protein>
    <submittedName>
        <fullName evidence="2">Uncharacterized protein</fullName>
    </submittedName>
</protein>
<gene>
    <name evidence="3" type="ORF">WBA_LOCUS8631</name>
    <name evidence="2" type="ORF">WUBG_15079</name>
</gene>
<evidence type="ECO:0000313" key="3">
    <source>
        <dbReference type="EMBL" id="VDM15245.1"/>
    </source>
</evidence>
<evidence type="ECO:0000313" key="5">
    <source>
        <dbReference type="Proteomes" id="UP000270924"/>
    </source>
</evidence>
<dbReference type="InParanoid" id="J9EAI1"/>
<sequence length="88" mass="9923">MTSSHKSTYAPTPRITELSGQDNSEEEKPNIQSTTKIPSSGEIFVDYEDKENISEIACRLKDTQPIWSLICDLSKTSSRKSTENKKLE</sequence>
<dbReference type="Proteomes" id="UP000270924">
    <property type="component" value="Unassembled WGS sequence"/>
</dbReference>
<dbReference type="Proteomes" id="UP000004810">
    <property type="component" value="Unassembled WGS sequence"/>
</dbReference>
<feature type="compositionally biased region" description="Polar residues" evidence="1">
    <location>
        <begin position="1"/>
        <end position="10"/>
    </location>
</feature>
<reference evidence="3 5" key="3">
    <citation type="submission" date="2018-11" db="EMBL/GenBank/DDBJ databases">
        <authorList>
            <consortium name="Pathogen Informatics"/>
        </authorList>
    </citation>
    <scope>NUCLEOTIDE SEQUENCE [LARGE SCALE GENOMIC DNA]</scope>
</reference>
<evidence type="ECO:0000256" key="1">
    <source>
        <dbReference type="SAM" id="MobiDB-lite"/>
    </source>
</evidence>
<dbReference type="AlphaFoldDB" id="J9EAI1"/>
<reference evidence="4" key="1">
    <citation type="submission" date="2012-08" db="EMBL/GenBank/DDBJ databases">
        <title>The Genome Sequence of Wuchereria bancrofti.</title>
        <authorList>
            <person name="Nutman T.B."/>
            <person name="Fink D.L."/>
            <person name="Russ C."/>
            <person name="Young S."/>
            <person name="Zeng Q."/>
            <person name="Koehrsen M."/>
            <person name="Alvarado L."/>
            <person name="Berlin A."/>
            <person name="Chapman S.B."/>
            <person name="Chen Z."/>
            <person name="Freedman E."/>
            <person name="Gellesch M."/>
            <person name="Goldberg J."/>
            <person name="Griggs A."/>
            <person name="Gujja S."/>
            <person name="Heilman E.R."/>
            <person name="Heiman D."/>
            <person name="Hepburn T."/>
            <person name="Howarth C."/>
            <person name="Jen D."/>
            <person name="Larson L."/>
            <person name="Lewis B."/>
            <person name="Mehta T."/>
            <person name="Park D."/>
            <person name="Pearson M."/>
            <person name="Roberts A."/>
            <person name="Saif S."/>
            <person name="Shea T."/>
            <person name="Shenoy N."/>
            <person name="Sisk P."/>
            <person name="Stolte C."/>
            <person name="Sykes S."/>
            <person name="Walk T."/>
            <person name="White J."/>
            <person name="Yandava C."/>
            <person name="Haas B."/>
            <person name="Henn M.R."/>
            <person name="Nusbaum C."/>
            <person name="Birren B."/>
        </authorList>
    </citation>
    <scope>NUCLEOTIDE SEQUENCE [LARGE SCALE GENOMIC DNA]</scope>
    <source>
        <strain evidence="4">NA</strain>
    </source>
</reference>
<evidence type="ECO:0000313" key="4">
    <source>
        <dbReference type="Proteomes" id="UP000004810"/>
    </source>
</evidence>
<proteinExistence type="predicted"/>
<name>J9EAI1_WUCBA</name>
<reference evidence="2" key="2">
    <citation type="submission" date="2012-08" db="EMBL/GenBank/DDBJ databases">
        <title>The Genome Sequence of Wuchereria bancrofti.</title>
        <authorList>
            <consortium name="The Broad Institute Genome Sequencing Platform"/>
            <consortium name="Broad Institute Genome Sequencing Center for Infectious Disease"/>
            <person name="Nutman T.B."/>
            <person name="Fink D.L."/>
            <person name="Russ C."/>
            <person name="Young S."/>
            <person name="Zeng Q."/>
            <person name="Koehrsen M."/>
            <person name="Alvarado L."/>
            <person name="Berlin A."/>
            <person name="Borenstein D."/>
            <person name="Chapman S.B."/>
            <person name="Chen Z."/>
            <person name="Engels R."/>
            <person name="Freedman E."/>
            <person name="Gellesch M."/>
            <person name="Goldberg J."/>
            <person name="Griggs A."/>
            <person name="Gujja S."/>
            <person name="Heilman E.R."/>
            <person name="Heiman D."/>
            <person name="Hepburn T."/>
            <person name="Howarth C."/>
            <person name="Jen D."/>
            <person name="Larson L."/>
            <person name="Lewis B."/>
            <person name="Mehta T."/>
            <person name="Park D."/>
            <person name="Pearson M."/>
            <person name="Richards J."/>
            <person name="Roberts A."/>
            <person name="Saif S."/>
            <person name="Shea T."/>
            <person name="Shenoy N."/>
            <person name="Sisk P."/>
            <person name="Stolte C."/>
            <person name="Sykes S."/>
            <person name="Walk T."/>
            <person name="White J."/>
            <person name="Yandava C."/>
            <person name="Haas B."/>
            <person name="Henn M.R."/>
            <person name="Nusbaum C."/>
            <person name="Birren B."/>
        </authorList>
    </citation>
    <scope>NUCLEOTIDE SEQUENCE</scope>
</reference>
<dbReference type="EMBL" id="ADBV01013011">
    <property type="protein sequence ID" value="EJW74012.1"/>
    <property type="molecule type" value="Genomic_DNA"/>
</dbReference>
<feature type="region of interest" description="Disordered" evidence="1">
    <location>
        <begin position="1"/>
        <end position="39"/>
    </location>
</feature>
<evidence type="ECO:0000313" key="2">
    <source>
        <dbReference type="EMBL" id="EJW74012.1"/>
    </source>
</evidence>
<dbReference type="OrthoDB" id="10676179at2759"/>
<accession>J9EAI1</accession>
<organism evidence="2 4">
    <name type="scientific">Wuchereria bancrofti</name>
    <dbReference type="NCBI Taxonomy" id="6293"/>
    <lineage>
        <taxon>Eukaryota</taxon>
        <taxon>Metazoa</taxon>
        <taxon>Ecdysozoa</taxon>
        <taxon>Nematoda</taxon>
        <taxon>Chromadorea</taxon>
        <taxon>Rhabditida</taxon>
        <taxon>Spirurina</taxon>
        <taxon>Spiruromorpha</taxon>
        <taxon>Filarioidea</taxon>
        <taxon>Onchocercidae</taxon>
        <taxon>Wuchereria</taxon>
    </lineage>
</organism>